<dbReference type="InterPro" id="IPR051058">
    <property type="entry name" value="GDSL_Est/Lipase"/>
</dbReference>
<dbReference type="PROSITE" id="PS01098">
    <property type="entry name" value="LIPASE_GDSL_SER"/>
    <property type="match status" value="1"/>
</dbReference>
<dbReference type="Pfam" id="PF00657">
    <property type="entry name" value="Lipase_GDSL"/>
    <property type="match status" value="1"/>
</dbReference>
<keyword evidence="2" id="KW-0732">Signal</keyword>
<keyword evidence="4" id="KW-1185">Reference proteome</keyword>
<dbReference type="RefSeq" id="WP_104520993.1">
    <property type="nucleotide sequence ID" value="NZ_NHRY01000231.1"/>
</dbReference>
<dbReference type="GO" id="GO:0006629">
    <property type="term" value="P:lipid metabolic process"/>
    <property type="evidence" value="ECO:0007669"/>
    <property type="project" value="InterPro"/>
</dbReference>
<feature type="signal peptide" evidence="2">
    <location>
        <begin position="1"/>
        <end position="25"/>
    </location>
</feature>
<sequence>MRMRRGAASVAGMLAFLALPMTAQAYSALYVFGDSLSDAGNVYIATSGTGAQQPVAPYANGQYSNGPTWVQDLAQNLGLGSVTASLAGGTDYAFGGSTTGYAITGVLPATSVPTLTQQIGTFSTAVGGAASSTALYAVWSGANDLFAILGSGASNAAAAAAAGAAATEAGAIATLAGMGAKDFVVPLLPDLGQTPAMTAVTGASALATALAAAYNASLVSDIQSLVAGTGISVSLVDTFSLIDAAVADPSAYGFTNVTAPCYVGPYTGGGTVCATPNQYLFWDGVHPTAAGQAIVAAAAEAALPEPGTLAVLGCGLAGLGALRTRRHRR</sequence>
<dbReference type="CDD" id="cd01846">
    <property type="entry name" value="fatty_acyltransferase_like"/>
    <property type="match status" value="1"/>
</dbReference>
<dbReference type="AlphaFoldDB" id="A0A2S6N3L8"/>
<dbReference type="PANTHER" id="PTHR45648:SF22">
    <property type="entry name" value="GDSL LIPASE_ACYLHYDROLASE FAMILY PROTEIN (AFU_ORTHOLOGUE AFUA_4G14700)"/>
    <property type="match status" value="1"/>
</dbReference>
<accession>A0A2S6N3L8</accession>
<evidence type="ECO:0000256" key="2">
    <source>
        <dbReference type="SAM" id="SignalP"/>
    </source>
</evidence>
<organism evidence="3 4">
    <name type="scientific">Rhodopila globiformis</name>
    <name type="common">Rhodopseudomonas globiformis</name>
    <dbReference type="NCBI Taxonomy" id="1071"/>
    <lineage>
        <taxon>Bacteria</taxon>
        <taxon>Pseudomonadati</taxon>
        <taxon>Pseudomonadota</taxon>
        <taxon>Alphaproteobacteria</taxon>
        <taxon>Acetobacterales</taxon>
        <taxon>Acetobacteraceae</taxon>
        <taxon>Rhodopila</taxon>
    </lineage>
</organism>
<dbReference type="OrthoDB" id="5292073at2"/>
<comment type="caution">
    <text evidence="3">The sequence shown here is derived from an EMBL/GenBank/DDBJ whole genome shotgun (WGS) entry which is preliminary data.</text>
</comment>
<evidence type="ECO:0008006" key="5">
    <source>
        <dbReference type="Google" id="ProtNLM"/>
    </source>
</evidence>
<dbReference type="InterPro" id="IPR036514">
    <property type="entry name" value="SGNH_hydro_sf"/>
</dbReference>
<dbReference type="Gene3D" id="3.40.50.1110">
    <property type="entry name" value="SGNH hydrolase"/>
    <property type="match status" value="1"/>
</dbReference>
<feature type="chain" id="PRO_5015683419" description="PEP-CTERM protein-sorting domain-containing protein" evidence="2">
    <location>
        <begin position="26"/>
        <end position="329"/>
    </location>
</feature>
<reference evidence="3 4" key="1">
    <citation type="journal article" date="2018" name="Arch. Microbiol.">
        <title>New insights into the metabolic potential of the phototrophic purple bacterium Rhodopila globiformis DSM 161(T) from its draft genome sequence and evidence for a vanadium-dependent nitrogenase.</title>
        <authorList>
            <person name="Imhoff J.F."/>
            <person name="Rahn T."/>
            <person name="Kunzel S."/>
            <person name="Neulinger S.C."/>
        </authorList>
    </citation>
    <scope>NUCLEOTIDE SEQUENCE [LARGE SCALE GENOMIC DNA]</scope>
    <source>
        <strain evidence="3 4">DSM 161</strain>
    </source>
</reference>
<evidence type="ECO:0000313" key="4">
    <source>
        <dbReference type="Proteomes" id="UP000239724"/>
    </source>
</evidence>
<proteinExistence type="predicted"/>
<protein>
    <recommendedName>
        <fullName evidence="5">PEP-CTERM protein-sorting domain-containing protein</fullName>
    </recommendedName>
</protein>
<dbReference type="Proteomes" id="UP000239724">
    <property type="component" value="Unassembled WGS sequence"/>
</dbReference>
<evidence type="ECO:0000256" key="1">
    <source>
        <dbReference type="ARBA" id="ARBA00022801"/>
    </source>
</evidence>
<dbReference type="PANTHER" id="PTHR45648">
    <property type="entry name" value="GDSL LIPASE/ACYLHYDROLASE FAMILY PROTEIN (AFU_ORTHOLOGUE AFUA_4G14700)"/>
    <property type="match status" value="1"/>
</dbReference>
<dbReference type="InterPro" id="IPR001087">
    <property type="entry name" value="GDSL"/>
</dbReference>
<dbReference type="InterPro" id="IPR008265">
    <property type="entry name" value="Lipase_GDSL_AS"/>
</dbReference>
<dbReference type="GO" id="GO:0016298">
    <property type="term" value="F:lipase activity"/>
    <property type="evidence" value="ECO:0007669"/>
    <property type="project" value="InterPro"/>
</dbReference>
<gene>
    <name evidence="3" type="ORF">CCS01_22130</name>
</gene>
<keyword evidence="1" id="KW-0378">Hydrolase</keyword>
<name>A0A2S6N3L8_RHOGL</name>
<evidence type="ECO:0000313" key="3">
    <source>
        <dbReference type="EMBL" id="PPQ29210.1"/>
    </source>
</evidence>
<dbReference type="SUPFAM" id="SSF52266">
    <property type="entry name" value="SGNH hydrolase"/>
    <property type="match status" value="1"/>
</dbReference>
<dbReference type="EMBL" id="NHRY01000231">
    <property type="protein sequence ID" value="PPQ29210.1"/>
    <property type="molecule type" value="Genomic_DNA"/>
</dbReference>